<dbReference type="Gene3D" id="3.30.1540.10">
    <property type="entry name" value="formyl-coa transferase, domain 3"/>
    <property type="match status" value="1"/>
</dbReference>
<dbReference type="PANTHER" id="PTHR48207">
    <property type="entry name" value="SUCCINATE--HYDROXYMETHYLGLUTARATE COA-TRANSFERASE"/>
    <property type="match status" value="1"/>
</dbReference>
<gene>
    <name evidence="2" type="ORF">EDD54_1156</name>
</gene>
<dbReference type="InterPro" id="IPR023606">
    <property type="entry name" value="CoA-Trfase_III_dom_1_sf"/>
</dbReference>
<evidence type="ECO:0000313" key="2">
    <source>
        <dbReference type="EMBL" id="TDP87267.1"/>
    </source>
</evidence>
<dbReference type="AlphaFoldDB" id="A0A4R6RMK8"/>
<dbReference type="InterPro" id="IPR050483">
    <property type="entry name" value="CoA-transferase_III_domain"/>
</dbReference>
<dbReference type="SUPFAM" id="SSF89796">
    <property type="entry name" value="CoA-transferase family III (CaiB/BaiF)"/>
    <property type="match status" value="1"/>
</dbReference>
<protein>
    <submittedName>
        <fullName evidence="2">Crotonobetainyl-CoA:carnitine CoA-transferase CaiB-like acyl-CoA transferase</fullName>
    </submittedName>
</protein>
<organism evidence="2 3">
    <name type="scientific">Oharaeibacter diazotrophicus</name>
    <dbReference type="NCBI Taxonomy" id="1920512"/>
    <lineage>
        <taxon>Bacteria</taxon>
        <taxon>Pseudomonadati</taxon>
        <taxon>Pseudomonadota</taxon>
        <taxon>Alphaproteobacteria</taxon>
        <taxon>Hyphomicrobiales</taxon>
        <taxon>Pleomorphomonadaceae</taxon>
        <taxon>Oharaeibacter</taxon>
    </lineage>
</organism>
<dbReference type="InterPro" id="IPR044855">
    <property type="entry name" value="CoA-Trfase_III_dom3_sf"/>
</dbReference>
<accession>A0A4R6RMK8</accession>
<dbReference type="Proteomes" id="UP000294547">
    <property type="component" value="Unassembled WGS sequence"/>
</dbReference>
<evidence type="ECO:0000256" key="1">
    <source>
        <dbReference type="ARBA" id="ARBA00022679"/>
    </source>
</evidence>
<reference evidence="2 3" key="1">
    <citation type="submission" date="2019-03" db="EMBL/GenBank/DDBJ databases">
        <title>Genomic Encyclopedia of Type Strains, Phase IV (KMG-IV): sequencing the most valuable type-strain genomes for metagenomic binning, comparative biology and taxonomic classification.</title>
        <authorList>
            <person name="Goeker M."/>
        </authorList>
    </citation>
    <scope>NUCLEOTIDE SEQUENCE [LARGE SCALE GENOMIC DNA]</scope>
    <source>
        <strain evidence="2 3">DSM 102969</strain>
    </source>
</reference>
<dbReference type="Gene3D" id="3.40.50.10540">
    <property type="entry name" value="Crotonobetainyl-coa:carnitine coa-transferase, domain 1"/>
    <property type="match status" value="1"/>
</dbReference>
<keyword evidence="1 2" id="KW-0808">Transferase</keyword>
<dbReference type="GO" id="GO:0008410">
    <property type="term" value="F:CoA-transferase activity"/>
    <property type="evidence" value="ECO:0007669"/>
    <property type="project" value="TreeGrafter"/>
</dbReference>
<comment type="caution">
    <text evidence="2">The sequence shown here is derived from an EMBL/GenBank/DDBJ whole genome shotgun (WGS) entry which is preliminary data.</text>
</comment>
<keyword evidence="3" id="KW-1185">Reference proteome</keyword>
<dbReference type="EMBL" id="SNXY01000006">
    <property type="protein sequence ID" value="TDP87267.1"/>
    <property type="molecule type" value="Genomic_DNA"/>
</dbReference>
<dbReference type="RefSeq" id="WP_126535730.1">
    <property type="nucleotide sequence ID" value="NZ_BSPM01000008.1"/>
</dbReference>
<name>A0A4R6RMK8_9HYPH</name>
<sequence>MDFHATGRGDGGPAATAAGPLAGIRVLDLSRILAGPSATQLLGDLGAEVVKVERPGVGDDTRGWGPPFAPAADGGESDRSAYFLAANRNKRSIALDLKDPADAARVRALARRADVVVENYKTGDLDRAGLGWEALRAENPRLVWCTITGFGLTGPLAGGVGYDFLVQAMGGIMSVTGEPDAAGGRPLKVGVGIADIVCGLYAAIGILAALRYREATGQGQRIDLSLFDAQIAWLANVATGHLVSGLTPRRLGNRHPNIAPYQSFPAADGEFVIACGNDAQFVRLAEIAGLPALAGDPRFALNRGRVANVDTLDAILSERFRTAPRATWVERLERAGVPAGVVATVPEALAHPQTLAREMVVPMTGADGETVRLLGNPLKFSASPVAFERAPPHLDEHRAEILALIGETVAAAG</sequence>
<proteinExistence type="predicted"/>
<dbReference type="PANTHER" id="PTHR48207:SF3">
    <property type="entry name" value="SUCCINATE--HYDROXYMETHYLGLUTARATE COA-TRANSFERASE"/>
    <property type="match status" value="1"/>
</dbReference>
<dbReference type="InterPro" id="IPR003673">
    <property type="entry name" value="CoA-Trfase_fam_III"/>
</dbReference>
<evidence type="ECO:0000313" key="3">
    <source>
        <dbReference type="Proteomes" id="UP000294547"/>
    </source>
</evidence>
<dbReference type="Pfam" id="PF02515">
    <property type="entry name" value="CoA_transf_3"/>
    <property type="match status" value="1"/>
</dbReference>
<dbReference type="OrthoDB" id="9806585at2"/>